<sequence>MPPPLPLLHARKLHATLLKSGHHGDAYRCNLLLSAYTRGGALTDARALLDLMPSPTLVSYNTLLSGYASSSGLLDTALDLLDAMPDRDSWSWNTAISGLVRAGRTREALRKFLQMTRGPVAPDAFTYSIVSPCCGSDVISVRQVHARALKDGVFADACVGTGFVRLYAELHAMDEARKVFDCMPLRDLVSWNVLLDCSMRSGEAGSSMQEFLMMIRSGVWPDQFTFATVLNGFAERFAGLEAMQVHSVILKSGYLKDVFLCNSLLNVYGRCGYIDLAKNLFDTMMEKDVVSWTAVISGLAASGYQADAFDKFCQMLKAAMVPNSFTFGSIVSSCASMNDLGSGRQCHALAIKHGLELFPIVSSSLLDMYSKCAEMDDAIRIFDIMPQRDIVSWNAMICGLAQNGQSARSLELYDEMVQIHRESVTPNSVTFVGVLSTCSHAGAVQKGCSYFTQMVNEFRIEPILEHYTCLIDLFARAGWLDEAEEIILNLPFKHDAVILGTLLNGCRKYGNLDMAKRITKRLLVNISDNASPIFLLSNLYIANEEWNDACELRDALISSGTHKVTGNSWIDVGGQVKCFRAGFSSDAHFEQTYDVLQQLRLMMVDANKLVTSIISVS</sequence>
<accession>A0ACD6A3F7</accession>
<dbReference type="EnsemblPlants" id="AVESA.00010b.r2.7CG0681890.1">
    <property type="protein sequence ID" value="AVESA.00010b.r2.7CG0681890.1.CDS.1"/>
    <property type="gene ID" value="AVESA.00010b.r2.7CG0681890"/>
</dbReference>
<dbReference type="Proteomes" id="UP001732700">
    <property type="component" value="Chromosome 7C"/>
</dbReference>
<evidence type="ECO:0000313" key="2">
    <source>
        <dbReference type="Proteomes" id="UP001732700"/>
    </source>
</evidence>
<protein>
    <submittedName>
        <fullName evidence="1">Uncharacterized protein</fullName>
    </submittedName>
</protein>
<proteinExistence type="predicted"/>
<reference evidence="1" key="2">
    <citation type="submission" date="2025-09" db="UniProtKB">
        <authorList>
            <consortium name="EnsemblPlants"/>
        </authorList>
    </citation>
    <scope>IDENTIFICATION</scope>
</reference>
<name>A0ACD6A3F7_AVESA</name>
<keyword evidence="2" id="KW-1185">Reference proteome</keyword>
<reference evidence="1" key="1">
    <citation type="submission" date="2021-05" db="EMBL/GenBank/DDBJ databases">
        <authorList>
            <person name="Scholz U."/>
            <person name="Mascher M."/>
            <person name="Fiebig A."/>
        </authorList>
    </citation>
    <scope>NUCLEOTIDE SEQUENCE [LARGE SCALE GENOMIC DNA]</scope>
</reference>
<evidence type="ECO:0000313" key="1">
    <source>
        <dbReference type="EnsemblPlants" id="AVESA.00010b.r2.7CG0681890.1.CDS.1"/>
    </source>
</evidence>
<organism evidence="1 2">
    <name type="scientific">Avena sativa</name>
    <name type="common">Oat</name>
    <dbReference type="NCBI Taxonomy" id="4498"/>
    <lineage>
        <taxon>Eukaryota</taxon>
        <taxon>Viridiplantae</taxon>
        <taxon>Streptophyta</taxon>
        <taxon>Embryophyta</taxon>
        <taxon>Tracheophyta</taxon>
        <taxon>Spermatophyta</taxon>
        <taxon>Magnoliopsida</taxon>
        <taxon>Liliopsida</taxon>
        <taxon>Poales</taxon>
        <taxon>Poaceae</taxon>
        <taxon>BOP clade</taxon>
        <taxon>Pooideae</taxon>
        <taxon>Poodae</taxon>
        <taxon>Poeae</taxon>
        <taxon>Poeae Chloroplast Group 1 (Aveneae type)</taxon>
        <taxon>Aveninae</taxon>
        <taxon>Avena</taxon>
    </lineage>
</organism>